<evidence type="ECO:0000313" key="4">
    <source>
        <dbReference type="Proteomes" id="UP000027308"/>
    </source>
</evidence>
<gene>
    <name evidence="2" type="ORF">O204_00440</name>
    <name evidence="1" type="ORF">PS417_19105</name>
</gene>
<dbReference type="Proteomes" id="UP000016504">
    <property type="component" value="Unassembled WGS sequence"/>
</dbReference>
<dbReference type="EMBL" id="AVQG01000001">
    <property type="protein sequence ID" value="ERH61503.1"/>
    <property type="molecule type" value="Genomic_DNA"/>
</dbReference>
<dbReference type="EMBL" id="CP007637">
    <property type="protein sequence ID" value="AIB37647.1"/>
    <property type="molecule type" value="Genomic_DNA"/>
</dbReference>
<evidence type="ECO:0000313" key="2">
    <source>
        <dbReference type="EMBL" id="ERH61503.1"/>
    </source>
</evidence>
<accession>U1UYY0</accession>
<evidence type="ECO:0000313" key="3">
    <source>
        <dbReference type="Proteomes" id="UP000016504"/>
    </source>
</evidence>
<name>U1UYY0_9PSED</name>
<organism evidence="2 3">
    <name type="scientific">Pseudomonas simiae</name>
    <dbReference type="NCBI Taxonomy" id="321846"/>
    <lineage>
        <taxon>Bacteria</taxon>
        <taxon>Pseudomonadati</taxon>
        <taxon>Pseudomonadota</taxon>
        <taxon>Gammaproteobacteria</taxon>
        <taxon>Pseudomonadales</taxon>
        <taxon>Pseudomonadaceae</taxon>
        <taxon>Pseudomonas</taxon>
    </lineage>
</organism>
<dbReference type="Proteomes" id="UP000027308">
    <property type="component" value="Chromosome"/>
</dbReference>
<dbReference type="AlphaFoldDB" id="U1UYY0"/>
<reference evidence="1 4" key="2">
    <citation type="submission" date="2014-05" db="EMBL/GenBank/DDBJ databases">
        <title>Pseudomonas simiae WCS417.</title>
        <authorList>
            <person name="Berendsen R.L."/>
        </authorList>
    </citation>
    <scope>NUCLEOTIDE SEQUENCE [LARGE SCALE GENOMIC DNA]</scope>
    <source>
        <strain evidence="1 4">WCS417</strain>
    </source>
</reference>
<sequence length="73" mass="8190">MSFSLQASARLDAVEIAIDIDLQQYLRVVCRSARKSRNSTVDTQIDQVEFVDDDVDYTHRVGIADVVVEAFGK</sequence>
<accession>A0A1N7U449</accession>
<reference evidence="2 3" key="1">
    <citation type="submission" date="2013-08" db="EMBL/GenBank/DDBJ databases">
        <title>Biodegradation of aromatic compounds in biofilm forming Pseudomonas isolated from sewage sludge.</title>
        <authorList>
            <person name="Qureshi A."/>
            <person name="Ghosh S."/>
            <person name="Khardenavis A.A."/>
            <person name="Kapley A."/>
            <person name="Purohit H.J."/>
        </authorList>
    </citation>
    <scope>NUCLEOTIDE SEQUENCE [LARGE SCALE GENOMIC DNA]</scope>
    <source>
        <strain evidence="2 3">EGD-AQ6</strain>
    </source>
</reference>
<protein>
    <submittedName>
        <fullName evidence="2">Uncharacterized protein</fullName>
    </submittedName>
</protein>
<proteinExistence type="predicted"/>
<evidence type="ECO:0000313" key="1">
    <source>
        <dbReference type="EMBL" id="AIB37647.1"/>
    </source>
</evidence>